<feature type="domain" description="4'-phosphopantetheinyl transferase" evidence="3">
    <location>
        <begin position="66"/>
        <end position="131"/>
    </location>
</feature>
<protein>
    <recommendedName>
        <fullName evidence="3">4'-phosphopantetheinyl transferase domain-containing protein</fullName>
    </recommendedName>
</protein>
<dbReference type="InterPro" id="IPR037143">
    <property type="entry name" value="4-PPantetheinyl_Trfase_dom_sf"/>
</dbReference>
<evidence type="ECO:0000313" key="6">
    <source>
        <dbReference type="Proteomes" id="UP000237881"/>
    </source>
</evidence>
<proteinExistence type="inferred from homology"/>
<accession>A0ABD6W7G3</accession>
<name>A0ABD6W7G3_RATRA</name>
<gene>
    <name evidence="4" type="ORF">C5C04_09890</name>
    <name evidence="5" type="ORF">C5C40_07740</name>
</gene>
<dbReference type="SUPFAM" id="SSF56214">
    <property type="entry name" value="4'-phosphopantetheinyl transferase"/>
    <property type="match status" value="2"/>
</dbReference>
<sequence>MSPDDLSLAGRELVRDLLDETGWAEWTSIDCAANGRPVLRGQPDVGVSISHSRGWVMAGIARDADIGVDVEVISAVFDQPALERMACSLTETKHLQGRSGLARRAAMADLWTEKEAILKAAGVGLVVDPRLASSLGAEVFRVVPGETGISACIALLHRRGDDDGGSRR</sequence>
<keyword evidence="2" id="KW-0808">Transferase</keyword>
<dbReference type="Proteomes" id="UP000237881">
    <property type="component" value="Unassembled WGS sequence"/>
</dbReference>
<dbReference type="AlphaFoldDB" id="A0ABD6W7G3"/>
<evidence type="ECO:0000313" key="5">
    <source>
        <dbReference type="EMBL" id="PPH77031.1"/>
    </source>
</evidence>
<dbReference type="EMBL" id="PSVT01000013">
    <property type="protein sequence ID" value="PPH77031.1"/>
    <property type="molecule type" value="Genomic_DNA"/>
</dbReference>
<dbReference type="Proteomes" id="UP000239698">
    <property type="component" value="Unassembled WGS sequence"/>
</dbReference>
<evidence type="ECO:0000256" key="1">
    <source>
        <dbReference type="ARBA" id="ARBA00010990"/>
    </source>
</evidence>
<dbReference type="KEGG" id="rry:C1O28_02565"/>
<evidence type="ECO:0000256" key="2">
    <source>
        <dbReference type="ARBA" id="ARBA00022679"/>
    </source>
</evidence>
<comment type="similarity">
    <text evidence="1">Belongs to the P-Pant transferase superfamily. Gsp/Sfp/HetI/AcpT family.</text>
</comment>
<dbReference type="InterPro" id="IPR008278">
    <property type="entry name" value="4-PPantetheinyl_Trfase_dom"/>
</dbReference>
<keyword evidence="7" id="KW-1185">Reference proteome</keyword>
<evidence type="ECO:0000313" key="7">
    <source>
        <dbReference type="Proteomes" id="UP000239698"/>
    </source>
</evidence>
<organism evidence="4 6">
    <name type="scientific">Rathayibacter rathayi</name>
    <name type="common">Corynebacterium rathayi</name>
    <dbReference type="NCBI Taxonomy" id="33887"/>
    <lineage>
        <taxon>Bacteria</taxon>
        <taxon>Bacillati</taxon>
        <taxon>Actinomycetota</taxon>
        <taxon>Actinomycetes</taxon>
        <taxon>Micrococcales</taxon>
        <taxon>Microbacteriaceae</taxon>
        <taxon>Rathayibacter</taxon>
    </lineage>
</organism>
<comment type="caution">
    <text evidence="4">The sequence shown here is derived from an EMBL/GenBank/DDBJ whole genome shotgun (WGS) entry which is preliminary data.</text>
</comment>
<dbReference type="GO" id="GO:0016740">
    <property type="term" value="F:transferase activity"/>
    <property type="evidence" value="ECO:0007669"/>
    <property type="project" value="UniProtKB-KW"/>
</dbReference>
<dbReference type="Gene3D" id="3.90.470.20">
    <property type="entry name" value="4'-phosphopantetheinyl transferase domain"/>
    <property type="match status" value="2"/>
</dbReference>
<dbReference type="Pfam" id="PF01648">
    <property type="entry name" value="ACPS"/>
    <property type="match status" value="1"/>
</dbReference>
<dbReference type="PANTHER" id="PTHR12215:SF10">
    <property type="entry name" value="L-AMINOADIPATE-SEMIALDEHYDE DEHYDROGENASE-PHOSPHOPANTETHEINYL TRANSFERASE"/>
    <property type="match status" value="1"/>
</dbReference>
<reference evidence="6 7" key="1">
    <citation type="submission" date="2018-02" db="EMBL/GenBank/DDBJ databases">
        <title>Bacteriophage NCPPB3778 and a type I-E CRISPR drive the evolution of the US Biological Select Agent, Rathayibacter toxicus.</title>
        <authorList>
            <person name="Davis E.W.II."/>
            <person name="Tabima J.F."/>
            <person name="Weisberg A.J."/>
            <person name="Lopes L.D."/>
            <person name="Wiseman M.S."/>
            <person name="Wiseman M.S."/>
            <person name="Pupko T."/>
            <person name="Belcher M.S."/>
            <person name="Sechler A.J."/>
            <person name="Tancos M.A."/>
            <person name="Schroeder B.K."/>
            <person name="Murray T.D."/>
            <person name="Luster D.G."/>
            <person name="Schneider W.L."/>
            <person name="Rogers E."/>
            <person name="Andreote F.D."/>
            <person name="Grunwald N.J."/>
            <person name="Putnam M.L."/>
            <person name="Chang J.H."/>
        </authorList>
    </citation>
    <scope>NUCLEOTIDE SEQUENCE [LARGE SCALE GENOMIC DNA]</scope>
    <source>
        <strain evidence="5 7">AY1D6</strain>
        <strain evidence="4 6">AY1I9</strain>
    </source>
</reference>
<evidence type="ECO:0000259" key="3">
    <source>
        <dbReference type="Pfam" id="PF01648"/>
    </source>
</evidence>
<dbReference type="PANTHER" id="PTHR12215">
    <property type="entry name" value="PHOSPHOPANTETHEINE TRANSFERASE"/>
    <property type="match status" value="1"/>
</dbReference>
<dbReference type="EMBL" id="PSUL01000022">
    <property type="protein sequence ID" value="PPF13013.1"/>
    <property type="molecule type" value="Genomic_DNA"/>
</dbReference>
<evidence type="ECO:0000313" key="4">
    <source>
        <dbReference type="EMBL" id="PPF13013.1"/>
    </source>
</evidence>
<dbReference type="InterPro" id="IPR050559">
    <property type="entry name" value="P-Pant_transferase_sf"/>
</dbReference>